<name>A0A1Y3P4Z8_9PSED</name>
<dbReference type="SUPFAM" id="SSF56601">
    <property type="entry name" value="beta-lactamase/transpeptidase-like"/>
    <property type="match status" value="1"/>
</dbReference>
<keyword evidence="3" id="KW-1185">Reference proteome</keyword>
<gene>
    <name evidence="2" type="ORF">AUC60_17580</name>
</gene>
<dbReference type="InterPro" id="IPR001466">
    <property type="entry name" value="Beta-lactam-related"/>
</dbReference>
<dbReference type="Pfam" id="PF00144">
    <property type="entry name" value="Beta-lactamase"/>
    <property type="match status" value="1"/>
</dbReference>
<dbReference type="PANTHER" id="PTHR46825">
    <property type="entry name" value="D-ALANYL-D-ALANINE-CARBOXYPEPTIDASE/ENDOPEPTIDASE AMPH"/>
    <property type="match status" value="1"/>
</dbReference>
<organism evidence="2 3">
    <name type="scientific">Pseudomonas caspiana</name>
    <dbReference type="NCBI Taxonomy" id="1451454"/>
    <lineage>
        <taxon>Bacteria</taxon>
        <taxon>Pseudomonadati</taxon>
        <taxon>Pseudomonadota</taxon>
        <taxon>Gammaproteobacteria</taxon>
        <taxon>Pseudomonadales</taxon>
        <taxon>Pseudomonadaceae</taxon>
        <taxon>Pseudomonas</taxon>
    </lineage>
</organism>
<evidence type="ECO:0000313" key="3">
    <source>
        <dbReference type="Proteomes" id="UP000195440"/>
    </source>
</evidence>
<feature type="domain" description="Beta-lactamase-related" evidence="1">
    <location>
        <begin position="21"/>
        <end position="280"/>
    </location>
</feature>
<keyword evidence="2" id="KW-0378">Hydrolase</keyword>
<dbReference type="PANTHER" id="PTHR46825:SF7">
    <property type="entry name" value="D-ALANYL-D-ALANINE CARBOXYPEPTIDASE"/>
    <property type="match status" value="1"/>
</dbReference>
<dbReference type="EMBL" id="LOHF01000015">
    <property type="protein sequence ID" value="OUM72633.1"/>
    <property type="molecule type" value="Genomic_DNA"/>
</dbReference>
<comment type="caution">
    <text evidence="2">The sequence shown here is derived from an EMBL/GenBank/DDBJ whole genome shotgun (WGS) entry which is preliminary data.</text>
</comment>
<dbReference type="AlphaFoldDB" id="A0A1Y3P4Z8"/>
<dbReference type="Gene3D" id="3.40.710.10">
    <property type="entry name" value="DD-peptidase/beta-lactamase superfamily"/>
    <property type="match status" value="1"/>
</dbReference>
<proteinExistence type="predicted"/>
<reference evidence="2 3" key="1">
    <citation type="journal article" date="2017" name="Syst. Appl. Microbiol.">
        <title>Pseudomonas caspiana sp. nov., a citrus pathogen in the Pseudomonas syringae phylogenetic group.</title>
        <authorList>
            <person name="Busquets A."/>
            <person name="Gomila M."/>
            <person name="Beiki F."/>
            <person name="Mulet M."/>
            <person name="Rahimian H."/>
            <person name="Garcia-Valdes E."/>
            <person name="Lalucat J."/>
        </authorList>
    </citation>
    <scope>NUCLEOTIDE SEQUENCE [LARGE SCALE GENOMIC DNA]</scope>
    <source>
        <strain evidence="2 3">FBF102</strain>
    </source>
</reference>
<dbReference type="OrthoDB" id="119951at2"/>
<evidence type="ECO:0000313" key="2">
    <source>
        <dbReference type="EMBL" id="OUM72633.1"/>
    </source>
</evidence>
<evidence type="ECO:0000259" key="1">
    <source>
        <dbReference type="Pfam" id="PF00144"/>
    </source>
</evidence>
<dbReference type="Proteomes" id="UP000195440">
    <property type="component" value="Unassembled WGS sequence"/>
</dbReference>
<accession>A0A1Y3P4Z8</accession>
<dbReference type="InterPro" id="IPR050491">
    <property type="entry name" value="AmpC-like"/>
</dbReference>
<protein>
    <submittedName>
        <fullName evidence="2">Serine hydrolase</fullName>
    </submittedName>
</protein>
<dbReference type="GO" id="GO:0016787">
    <property type="term" value="F:hydrolase activity"/>
    <property type="evidence" value="ECO:0007669"/>
    <property type="project" value="UniProtKB-KW"/>
</dbReference>
<dbReference type="RefSeq" id="WP_087270332.1">
    <property type="nucleotide sequence ID" value="NZ_JBJGBV010000015.1"/>
</dbReference>
<dbReference type="InterPro" id="IPR012338">
    <property type="entry name" value="Beta-lactam/transpept-like"/>
</dbReference>
<sequence>MSFSLITNGCPAVTEPPDALETLVPWWSFTKTVLAATALTLVRDGLVGLDDQVAEGPFTLRQLLRHQAGLADYSELPEYHTAVASGERAWPADEMLQRLDASRLRYTPGEGWRYSNVGYLFVARLIERLTGLSLEEALAQRVLSALGVTRARSANAGEDMQAACQGIAAGYDPGWVYHRLLIGPLAEAALLLDRLLAGDLLPRWLLDEMQAALVLGGPLPGRPWLTPGYGLGLMQGGVAGGLTLSGHSGVGPVSVIAVYRCTHGGTAVTCAVFHEGPDEALVEAELVQRITSALAS</sequence>